<feature type="transmembrane region" description="Helical" evidence="9">
    <location>
        <begin position="18"/>
        <end position="36"/>
    </location>
</feature>
<dbReference type="PRINTS" id="PR00463">
    <property type="entry name" value="EP450I"/>
</dbReference>
<dbReference type="SUPFAM" id="SSF48264">
    <property type="entry name" value="Cytochrome P450"/>
    <property type="match status" value="1"/>
</dbReference>
<feature type="binding site" description="axial binding residue" evidence="8">
    <location>
        <position position="480"/>
    </location>
    <ligand>
        <name>heme</name>
        <dbReference type="ChEBI" id="CHEBI:30413"/>
    </ligand>
    <ligandPart>
        <name>Fe</name>
        <dbReference type="ChEBI" id="CHEBI:18248"/>
    </ligandPart>
</feature>
<keyword evidence="9" id="KW-0472">Membrane</keyword>
<dbReference type="PANTHER" id="PTHR24305:SF107">
    <property type="entry name" value="P450, PUTATIVE (EUROFUNG)-RELATED"/>
    <property type="match status" value="1"/>
</dbReference>
<evidence type="ECO:0000313" key="10">
    <source>
        <dbReference type="EMBL" id="CVK97506.1"/>
    </source>
</evidence>
<dbReference type="EMBL" id="FCQH01000008">
    <property type="protein sequence ID" value="CVK97506.1"/>
    <property type="molecule type" value="Genomic_DNA"/>
</dbReference>
<keyword evidence="3 8" id="KW-0349">Heme</keyword>
<keyword evidence="7" id="KW-0503">Monooxygenase</keyword>
<proteinExistence type="predicted"/>
<sequence>MDAINTIIELSLQMRGPFLGTTLAACLLIVILYRGYDHRRFYRDLPGPPHSWLFGHIKVFGQVAALMPPNTHPQLFYTELVRLYDLKEIFYLDLWPIAPGMVVIIDPKLMDNSSLPKPLPIHPLTALFMKPMFGEGTMAATNGALWRKMATAVSPAFSMSHVLGMTNIMVDECLLFQEKLDELAAGGDIFSMEELVAKPVYDIVSTATFGEPQHSQTVESQILKDLRDLVNLAQGETDPLIAYNPMVQIPRRWKRHRIVSRLHSSLRRKVNKCVERIVQEGVVPSRQNPRSIMDLLVREHAEAVLEEKKRGVYGHSEISNSEEEMLFSNLRTMLLGGHSTSTNTLCFLFMLLSKAPDVVKKLHQEHIEQLGTPPQVTLLANPNMLRKLPYTEAVVKEALRLYPLGSDLKQAPPGTTVTTHDGRRLPIANGLIVTVSAHTIHYDAHIYPDPAAFRPERWLDQDKTIPSDYFRVFGGDGRTCPGQNMGMNTLKIVMVMTMSKYTFQCAELKPNREPMTKHTNFDLVFGDMAFQQLGLDGRPRDGMMMTVTQKENGRQRGL</sequence>
<evidence type="ECO:0000256" key="7">
    <source>
        <dbReference type="ARBA" id="ARBA00023033"/>
    </source>
</evidence>
<comment type="cofactor">
    <cofactor evidence="1 8">
        <name>heme</name>
        <dbReference type="ChEBI" id="CHEBI:30413"/>
    </cofactor>
</comment>
<keyword evidence="5" id="KW-0560">Oxidoreductase</keyword>
<keyword evidence="11" id="KW-1185">Reference proteome</keyword>
<evidence type="ECO:0000256" key="9">
    <source>
        <dbReference type="SAM" id="Phobius"/>
    </source>
</evidence>
<evidence type="ECO:0008006" key="12">
    <source>
        <dbReference type="Google" id="ProtNLM"/>
    </source>
</evidence>
<reference evidence="11" key="1">
    <citation type="journal article" date="2016" name="Genome Biol. Evol.">
        <title>Comparative 'omics' of the Fusarium fujikuroi species complex highlights differences in genetic potential and metabolite synthesis.</title>
        <authorList>
            <person name="Niehaus E.-M."/>
            <person name="Muensterkoetter M."/>
            <person name="Proctor R.H."/>
            <person name="Brown D.W."/>
            <person name="Sharon A."/>
            <person name="Idan Y."/>
            <person name="Oren-Young L."/>
            <person name="Sieber C.M."/>
            <person name="Novak O."/>
            <person name="Pencik A."/>
            <person name="Tarkowska D."/>
            <person name="Hromadova K."/>
            <person name="Freeman S."/>
            <person name="Maymon M."/>
            <person name="Elazar M."/>
            <person name="Youssef S.A."/>
            <person name="El-Shabrawy E.S.M."/>
            <person name="Shalaby A.B.A."/>
            <person name="Houterman P."/>
            <person name="Brock N.L."/>
            <person name="Burkhardt I."/>
            <person name="Tsavkelova E.A."/>
            <person name="Dickschat J.S."/>
            <person name="Galuszka P."/>
            <person name="Gueldener U."/>
            <person name="Tudzynski B."/>
        </authorList>
    </citation>
    <scope>NUCLEOTIDE SEQUENCE [LARGE SCALE GENOMIC DNA]</scope>
    <source>
        <strain evidence="11">MRC7560</strain>
    </source>
</reference>
<evidence type="ECO:0000256" key="2">
    <source>
        <dbReference type="ARBA" id="ARBA00005179"/>
    </source>
</evidence>
<dbReference type="VEuPathDB" id="FungiDB:FMAN_11553"/>
<dbReference type="Proteomes" id="UP000184255">
    <property type="component" value="Unassembled WGS sequence"/>
</dbReference>
<dbReference type="GO" id="GO:0005506">
    <property type="term" value="F:iron ion binding"/>
    <property type="evidence" value="ECO:0007669"/>
    <property type="project" value="InterPro"/>
</dbReference>
<dbReference type="InterPro" id="IPR002401">
    <property type="entry name" value="Cyt_P450_E_grp-I"/>
</dbReference>
<gene>
    <name evidence="10" type="ORF">FMAN_11553</name>
</gene>
<evidence type="ECO:0000256" key="3">
    <source>
        <dbReference type="ARBA" id="ARBA00022617"/>
    </source>
</evidence>
<dbReference type="Pfam" id="PF00067">
    <property type="entry name" value="p450"/>
    <property type="match status" value="1"/>
</dbReference>
<evidence type="ECO:0000313" key="11">
    <source>
        <dbReference type="Proteomes" id="UP000184255"/>
    </source>
</evidence>
<evidence type="ECO:0000256" key="8">
    <source>
        <dbReference type="PIRSR" id="PIRSR602401-1"/>
    </source>
</evidence>
<comment type="caution">
    <text evidence="10">The sequence shown here is derived from an EMBL/GenBank/DDBJ whole genome shotgun (WGS) entry which is preliminary data.</text>
</comment>
<dbReference type="GO" id="GO:0016705">
    <property type="term" value="F:oxidoreductase activity, acting on paired donors, with incorporation or reduction of molecular oxygen"/>
    <property type="evidence" value="ECO:0007669"/>
    <property type="project" value="InterPro"/>
</dbReference>
<keyword evidence="9" id="KW-1133">Transmembrane helix</keyword>
<dbReference type="GeneID" id="65090804"/>
<evidence type="ECO:0000256" key="4">
    <source>
        <dbReference type="ARBA" id="ARBA00022723"/>
    </source>
</evidence>
<dbReference type="RefSeq" id="XP_041684652.1">
    <property type="nucleotide sequence ID" value="XM_041834382.1"/>
</dbReference>
<accession>A0A1L7TRU4</accession>
<dbReference type="Gene3D" id="1.10.630.10">
    <property type="entry name" value="Cytochrome P450"/>
    <property type="match status" value="1"/>
</dbReference>
<evidence type="ECO:0000256" key="6">
    <source>
        <dbReference type="ARBA" id="ARBA00023004"/>
    </source>
</evidence>
<dbReference type="PANTHER" id="PTHR24305">
    <property type="entry name" value="CYTOCHROME P450"/>
    <property type="match status" value="1"/>
</dbReference>
<dbReference type="InterPro" id="IPR036396">
    <property type="entry name" value="Cyt_P450_sf"/>
</dbReference>
<dbReference type="InterPro" id="IPR001128">
    <property type="entry name" value="Cyt_P450"/>
</dbReference>
<organism evidence="10 11">
    <name type="scientific">Fusarium mangiferae</name>
    <name type="common">Mango malformation disease fungus</name>
    <dbReference type="NCBI Taxonomy" id="192010"/>
    <lineage>
        <taxon>Eukaryota</taxon>
        <taxon>Fungi</taxon>
        <taxon>Dikarya</taxon>
        <taxon>Ascomycota</taxon>
        <taxon>Pezizomycotina</taxon>
        <taxon>Sordariomycetes</taxon>
        <taxon>Hypocreomycetidae</taxon>
        <taxon>Hypocreales</taxon>
        <taxon>Nectriaceae</taxon>
        <taxon>Fusarium</taxon>
        <taxon>Fusarium fujikuroi species complex</taxon>
    </lineage>
</organism>
<dbReference type="GO" id="GO:0004497">
    <property type="term" value="F:monooxygenase activity"/>
    <property type="evidence" value="ECO:0007669"/>
    <property type="project" value="UniProtKB-KW"/>
</dbReference>
<dbReference type="PRINTS" id="PR00385">
    <property type="entry name" value="P450"/>
</dbReference>
<dbReference type="InterPro" id="IPR050121">
    <property type="entry name" value="Cytochrome_P450_monoxygenase"/>
</dbReference>
<comment type="pathway">
    <text evidence="2">Secondary metabolite biosynthesis.</text>
</comment>
<evidence type="ECO:0000256" key="1">
    <source>
        <dbReference type="ARBA" id="ARBA00001971"/>
    </source>
</evidence>
<keyword evidence="9" id="KW-0812">Transmembrane</keyword>
<dbReference type="AlphaFoldDB" id="A0A1L7TRU4"/>
<dbReference type="GO" id="GO:0020037">
    <property type="term" value="F:heme binding"/>
    <property type="evidence" value="ECO:0007669"/>
    <property type="project" value="InterPro"/>
</dbReference>
<keyword evidence="6 8" id="KW-0408">Iron</keyword>
<name>A0A1L7TRU4_FUSMA</name>
<keyword evidence="4 8" id="KW-0479">Metal-binding</keyword>
<evidence type="ECO:0000256" key="5">
    <source>
        <dbReference type="ARBA" id="ARBA00023002"/>
    </source>
</evidence>
<protein>
    <recommendedName>
        <fullName evidence="12">Cytochrome P450</fullName>
    </recommendedName>
</protein>